<name>A0A6A7A4M7_9PLEO</name>
<evidence type="ECO:0000256" key="2">
    <source>
        <dbReference type="ARBA" id="ARBA00023002"/>
    </source>
</evidence>
<sequence>MTLPYKRQTALASTIASANASSIANKIVLTTGVTQGGIGATFVEEIAKHKPRLLILAGRSRAKVQATADKIKTHPSTGEVEVRILTLDLASQQQIRGAAKEVLAYSEDCIDVLVNSAGIMAGPFGTTDEGIENQFGCNHIGHFLFTNLIMPKLLAAEAPRVVNISSDGHRLSGVRFEDPSFRNGAVYDQWEAYGQSKTANILFSNALAKGLGPKGLKAFSLHPGVSFGTSLSPGLGEQDLAGLKKKDEEIGWTRELDPRTLDECAATHVVAAFDPRLDEYNGVYLEDGNPSDDVQPTARGEEDAEKLWKLSEELVGQQFKY</sequence>
<accession>A0A6A7A4M7</accession>
<dbReference type="PRINTS" id="PR00080">
    <property type="entry name" value="SDRFAMILY"/>
</dbReference>
<evidence type="ECO:0000313" key="4">
    <source>
        <dbReference type="EMBL" id="KAF2827699.1"/>
    </source>
</evidence>
<dbReference type="AlphaFoldDB" id="A0A6A7A4M7"/>
<evidence type="ECO:0000256" key="3">
    <source>
        <dbReference type="RuleBase" id="RU000363"/>
    </source>
</evidence>
<proteinExistence type="inferred from homology"/>
<dbReference type="PANTHER" id="PTHR24320">
    <property type="entry name" value="RETINOL DEHYDROGENASE"/>
    <property type="match status" value="1"/>
</dbReference>
<dbReference type="PANTHER" id="PTHR24320:SF283">
    <property type="entry name" value="RETINOL DEHYDROGENASE 11"/>
    <property type="match status" value="1"/>
</dbReference>
<dbReference type="InterPro" id="IPR036291">
    <property type="entry name" value="NAD(P)-bd_dom_sf"/>
</dbReference>
<gene>
    <name evidence="4" type="ORF">CC86DRAFT_215133</name>
</gene>
<keyword evidence="5" id="KW-1185">Reference proteome</keyword>
<evidence type="ECO:0000313" key="5">
    <source>
        <dbReference type="Proteomes" id="UP000799424"/>
    </source>
</evidence>
<dbReference type="OrthoDB" id="191139at2759"/>
<keyword evidence="2" id="KW-0560">Oxidoreductase</keyword>
<dbReference type="Proteomes" id="UP000799424">
    <property type="component" value="Unassembled WGS sequence"/>
</dbReference>
<protein>
    <submittedName>
        <fullName evidence="4">NAD(P)-binding protein</fullName>
    </submittedName>
</protein>
<dbReference type="Gene3D" id="3.40.50.720">
    <property type="entry name" value="NAD(P)-binding Rossmann-like Domain"/>
    <property type="match status" value="1"/>
</dbReference>
<evidence type="ECO:0000256" key="1">
    <source>
        <dbReference type="ARBA" id="ARBA00006484"/>
    </source>
</evidence>
<dbReference type="Pfam" id="PF00106">
    <property type="entry name" value="adh_short"/>
    <property type="match status" value="1"/>
</dbReference>
<dbReference type="EMBL" id="MU006224">
    <property type="protein sequence ID" value="KAF2827699.1"/>
    <property type="molecule type" value="Genomic_DNA"/>
</dbReference>
<dbReference type="GO" id="GO:0016491">
    <property type="term" value="F:oxidoreductase activity"/>
    <property type="evidence" value="ECO:0007669"/>
    <property type="project" value="UniProtKB-KW"/>
</dbReference>
<dbReference type="SUPFAM" id="SSF51735">
    <property type="entry name" value="NAD(P)-binding Rossmann-fold domains"/>
    <property type="match status" value="1"/>
</dbReference>
<organism evidence="4 5">
    <name type="scientific">Ophiobolus disseminans</name>
    <dbReference type="NCBI Taxonomy" id="1469910"/>
    <lineage>
        <taxon>Eukaryota</taxon>
        <taxon>Fungi</taxon>
        <taxon>Dikarya</taxon>
        <taxon>Ascomycota</taxon>
        <taxon>Pezizomycotina</taxon>
        <taxon>Dothideomycetes</taxon>
        <taxon>Pleosporomycetidae</taxon>
        <taxon>Pleosporales</taxon>
        <taxon>Pleosporineae</taxon>
        <taxon>Phaeosphaeriaceae</taxon>
        <taxon>Ophiobolus</taxon>
    </lineage>
</organism>
<dbReference type="InterPro" id="IPR002347">
    <property type="entry name" value="SDR_fam"/>
</dbReference>
<reference evidence="4" key="1">
    <citation type="journal article" date="2020" name="Stud. Mycol.">
        <title>101 Dothideomycetes genomes: a test case for predicting lifestyles and emergence of pathogens.</title>
        <authorList>
            <person name="Haridas S."/>
            <person name="Albert R."/>
            <person name="Binder M."/>
            <person name="Bloem J."/>
            <person name="Labutti K."/>
            <person name="Salamov A."/>
            <person name="Andreopoulos B."/>
            <person name="Baker S."/>
            <person name="Barry K."/>
            <person name="Bills G."/>
            <person name="Bluhm B."/>
            <person name="Cannon C."/>
            <person name="Castanera R."/>
            <person name="Culley D."/>
            <person name="Daum C."/>
            <person name="Ezra D."/>
            <person name="Gonzalez J."/>
            <person name="Henrissat B."/>
            <person name="Kuo A."/>
            <person name="Liang C."/>
            <person name="Lipzen A."/>
            <person name="Lutzoni F."/>
            <person name="Magnuson J."/>
            <person name="Mondo S."/>
            <person name="Nolan M."/>
            <person name="Ohm R."/>
            <person name="Pangilinan J."/>
            <person name="Park H.-J."/>
            <person name="Ramirez L."/>
            <person name="Alfaro M."/>
            <person name="Sun H."/>
            <person name="Tritt A."/>
            <person name="Yoshinaga Y."/>
            <person name="Zwiers L.-H."/>
            <person name="Turgeon B."/>
            <person name="Goodwin S."/>
            <person name="Spatafora J."/>
            <person name="Crous P."/>
            <person name="Grigoriev I."/>
        </authorList>
    </citation>
    <scope>NUCLEOTIDE SEQUENCE</scope>
    <source>
        <strain evidence="4">CBS 113818</strain>
    </source>
</reference>
<comment type="similarity">
    <text evidence="1 3">Belongs to the short-chain dehydrogenases/reductases (SDR) family.</text>
</comment>